<evidence type="ECO:0000259" key="2">
    <source>
        <dbReference type="Pfam" id="PF00144"/>
    </source>
</evidence>
<reference evidence="4" key="1">
    <citation type="submission" date="2023-06" db="EMBL/GenBank/DDBJ databases">
        <title>Genome-scale phylogeny and comparative genomics of the fungal order Sordariales.</title>
        <authorList>
            <consortium name="Lawrence Berkeley National Laboratory"/>
            <person name="Hensen N."/>
            <person name="Bonometti L."/>
            <person name="Westerberg I."/>
            <person name="Brannstrom I.O."/>
            <person name="Guillou S."/>
            <person name="Cros-Aarteil S."/>
            <person name="Calhoun S."/>
            <person name="Haridas S."/>
            <person name="Kuo A."/>
            <person name="Mondo S."/>
            <person name="Pangilinan J."/>
            <person name="Riley R."/>
            <person name="Labutti K."/>
            <person name="Andreopoulos B."/>
            <person name="Lipzen A."/>
            <person name="Chen C."/>
            <person name="Yanf M."/>
            <person name="Daum C."/>
            <person name="Ng V."/>
            <person name="Clum A."/>
            <person name="Steindorff A."/>
            <person name="Ohm R."/>
            <person name="Martin F."/>
            <person name="Silar P."/>
            <person name="Natvig D."/>
            <person name="Lalanne C."/>
            <person name="Gautier V."/>
            <person name="Ament-Velasquez S.L."/>
            <person name="Kruys A."/>
            <person name="Hutchinson M.I."/>
            <person name="Powell A.J."/>
            <person name="Barry K."/>
            <person name="Miller A.N."/>
            <person name="Grigoriev I.V."/>
            <person name="Debuchy R."/>
            <person name="Gladieux P."/>
            <person name="Thoren M.H."/>
            <person name="Johannesson H."/>
        </authorList>
    </citation>
    <scope>NUCLEOTIDE SEQUENCE</scope>
    <source>
        <strain evidence="4">8032-3</strain>
    </source>
</reference>
<name>A0AAJ0C5Y1_9PEZI</name>
<dbReference type="InterPro" id="IPR051478">
    <property type="entry name" value="Beta-lactamase-like_AB/R"/>
</dbReference>
<proteinExistence type="predicted"/>
<dbReference type="PANTHER" id="PTHR22935:SF97">
    <property type="entry name" value="BETA-LACTAMASE-RELATED DOMAIN-CONTAINING PROTEIN"/>
    <property type="match status" value="1"/>
</dbReference>
<dbReference type="PANTHER" id="PTHR22935">
    <property type="entry name" value="PENICILLIN-BINDING PROTEIN"/>
    <property type="match status" value="1"/>
</dbReference>
<dbReference type="Gene3D" id="3.40.710.10">
    <property type="entry name" value="DD-peptidase/beta-lactamase superfamily"/>
    <property type="match status" value="1"/>
</dbReference>
<gene>
    <name evidence="4" type="ORF">QBC33DRAFT_311049</name>
</gene>
<dbReference type="InterPro" id="IPR058664">
    <property type="entry name" value="ARB_00930-like_C"/>
</dbReference>
<dbReference type="Pfam" id="PF26335">
    <property type="entry name" value="ARB_00930_C"/>
    <property type="match status" value="1"/>
</dbReference>
<dbReference type="Proteomes" id="UP001244011">
    <property type="component" value="Unassembled WGS sequence"/>
</dbReference>
<dbReference type="InterPro" id="IPR001466">
    <property type="entry name" value="Beta-lactam-related"/>
</dbReference>
<protein>
    <submittedName>
        <fullName evidence="4">Beta-lactamase-like protein</fullName>
    </submittedName>
</protein>
<dbReference type="RefSeq" id="XP_060286285.1">
    <property type="nucleotide sequence ID" value="XM_060423484.1"/>
</dbReference>
<evidence type="ECO:0000313" key="5">
    <source>
        <dbReference type="Proteomes" id="UP001244011"/>
    </source>
</evidence>
<feature type="signal peptide" evidence="1">
    <location>
        <begin position="1"/>
        <end position="21"/>
    </location>
</feature>
<feature type="domain" description="Beta-lactamase-related" evidence="2">
    <location>
        <begin position="106"/>
        <end position="410"/>
    </location>
</feature>
<organism evidence="4 5">
    <name type="scientific">Phialemonium atrogriseum</name>
    <dbReference type="NCBI Taxonomy" id="1093897"/>
    <lineage>
        <taxon>Eukaryota</taxon>
        <taxon>Fungi</taxon>
        <taxon>Dikarya</taxon>
        <taxon>Ascomycota</taxon>
        <taxon>Pezizomycotina</taxon>
        <taxon>Sordariomycetes</taxon>
        <taxon>Sordariomycetidae</taxon>
        <taxon>Cephalothecales</taxon>
        <taxon>Cephalothecaceae</taxon>
        <taxon>Phialemonium</taxon>
    </lineage>
</organism>
<sequence>MSPPIHFFVPLLALVSSPVATRQVLLGPAFATPSNLAAVELIQSTAASLVQSFEEALTQGTSSFGNFSGNATSLSLTAASTDDAGPFFDFHFSSPQLNTSAGSLSEVTADSIYRIGSISKLFTVYGLLLDYGIENWDRPVTDFIPELRVAESSSNATAVNQVQWDKVTIDSLASQLSGIGRDYNNADLASQPFPWDEAGLPILPPEDIPTCAGKESLPPCDRDEYYRGLIKRHPVFAPYTTPTYSNAGFRILGNVLEAVTKKSFATAMSQSVFQPLGLNHTSATTPQDKGVGVIPAGDSGWSQALGDEVPTGGIFSSSRDLVEFGRAILGNKQLSSLETRRWMKPHSHTSSLSASVGAPWEIYRTRSNITSGRVIDLYTKSGSVGQYGSLLILIPDFQVSISILAAGPDANHLITTAAEMVLQAFVPVLEQVSRDQACRVFCGKYHGPANSSLALSVDDGPGLLVSDWISSGVDIKASGQAYSDATSGGQIRSIRLYPTGLRSQTGAASGSTARTLVSYRALFEVVDPDADPDVPRIFDPNAGQWSEVDNLVYGTVAVDDFLFHLDQHGNTVAVEPRVVRQVLRKASCPT</sequence>
<dbReference type="InterPro" id="IPR012338">
    <property type="entry name" value="Beta-lactam/transpept-like"/>
</dbReference>
<dbReference type="AlphaFoldDB" id="A0AAJ0C5Y1"/>
<dbReference type="Pfam" id="PF00144">
    <property type="entry name" value="Beta-lactamase"/>
    <property type="match status" value="1"/>
</dbReference>
<dbReference type="GeneID" id="85306671"/>
<accession>A0AAJ0C5Y1</accession>
<dbReference type="EMBL" id="MU839001">
    <property type="protein sequence ID" value="KAK1770072.1"/>
    <property type="molecule type" value="Genomic_DNA"/>
</dbReference>
<keyword evidence="1" id="KW-0732">Signal</keyword>
<feature type="domain" description="Beta-lactamase-like ARB-00930-like C-terminal" evidence="3">
    <location>
        <begin position="434"/>
        <end position="586"/>
    </location>
</feature>
<keyword evidence="5" id="KW-1185">Reference proteome</keyword>
<evidence type="ECO:0000259" key="3">
    <source>
        <dbReference type="Pfam" id="PF26335"/>
    </source>
</evidence>
<evidence type="ECO:0000256" key="1">
    <source>
        <dbReference type="SAM" id="SignalP"/>
    </source>
</evidence>
<comment type="caution">
    <text evidence="4">The sequence shown here is derived from an EMBL/GenBank/DDBJ whole genome shotgun (WGS) entry which is preliminary data.</text>
</comment>
<dbReference type="SUPFAM" id="SSF56601">
    <property type="entry name" value="beta-lactamase/transpeptidase-like"/>
    <property type="match status" value="1"/>
</dbReference>
<evidence type="ECO:0000313" key="4">
    <source>
        <dbReference type="EMBL" id="KAK1770072.1"/>
    </source>
</evidence>
<feature type="chain" id="PRO_5042557335" evidence="1">
    <location>
        <begin position="22"/>
        <end position="590"/>
    </location>
</feature>